<name>A0A2T1ACU8_TRISK</name>
<dbReference type="PANTHER" id="PTHR30154">
    <property type="entry name" value="LEUCINE-RESPONSIVE REGULATORY PROTEIN"/>
    <property type="match status" value="1"/>
</dbReference>
<dbReference type="EMBL" id="PVUF01000010">
    <property type="protein sequence ID" value="PRZ46429.1"/>
    <property type="molecule type" value="Genomic_DNA"/>
</dbReference>
<keyword evidence="3" id="KW-0804">Transcription</keyword>
<sequence length="175" mass="18886">MVEKTESIRTSARSARGMDALDRRILGALSQDATQSYAAISEQVGLSAPAVHERVKRLRASGAIKATVAQIDGAQVGKPILAFIHVDTIGWGKTREIMALEQFPEVEEIHSTTGDTCLIMKVRVASPQALEGLLSKVYDIEGVRGTSTYLTLSTVLERTAQADVTADLESVSYPR</sequence>
<keyword evidence="8" id="KW-1185">Reference proteome</keyword>
<dbReference type="SUPFAM" id="SSF46785">
    <property type="entry name" value="Winged helix' DNA-binding domain"/>
    <property type="match status" value="1"/>
</dbReference>
<dbReference type="PRINTS" id="PR00033">
    <property type="entry name" value="HTHASNC"/>
</dbReference>
<dbReference type="InterPro" id="IPR011008">
    <property type="entry name" value="Dimeric_a/b-barrel"/>
</dbReference>
<protein>
    <submittedName>
        <fullName evidence="5 6">AsnC family transcriptional regulator</fullName>
    </submittedName>
</protein>
<dbReference type="GO" id="GO:0005829">
    <property type="term" value="C:cytosol"/>
    <property type="evidence" value="ECO:0007669"/>
    <property type="project" value="TreeGrafter"/>
</dbReference>
<accession>A0A2T1ACU8</accession>
<dbReference type="GO" id="GO:0043200">
    <property type="term" value="P:response to amino acid"/>
    <property type="evidence" value="ECO:0007669"/>
    <property type="project" value="TreeGrafter"/>
</dbReference>
<dbReference type="GO" id="GO:0043565">
    <property type="term" value="F:sequence-specific DNA binding"/>
    <property type="evidence" value="ECO:0007669"/>
    <property type="project" value="InterPro"/>
</dbReference>
<dbReference type="Gene3D" id="1.10.10.10">
    <property type="entry name" value="Winged helix-like DNA-binding domain superfamily/Winged helix DNA-binding domain"/>
    <property type="match status" value="1"/>
</dbReference>
<dbReference type="InterPro" id="IPR019888">
    <property type="entry name" value="Tscrpt_reg_AsnC-like"/>
</dbReference>
<dbReference type="PANTHER" id="PTHR30154:SF53">
    <property type="entry name" value="HTH-TYPE TRANSCRIPTIONAL REGULATOR LRPC"/>
    <property type="match status" value="1"/>
</dbReference>
<dbReference type="InterPro" id="IPR036388">
    <property type="entry name" value="WH-like_DNA-bd_sf"/>
</dbReference>
<evidence type="ECO:0000256" key="1">
    <source>
        <dbReference type="ARBA" id="ARBA00023015"/>
    </source>
</evidence>
<keyword evidence="2" id="KW-0238">DNA-binding</keyword>
<dbReference type="SUPFAM" id="SSF54909">
    <property type="entry name" value="Dimeric alpha+beta barrel"/>
    <property type="match status" value="1"/>
</dbReference>
<evidence type="ECO:0000313" key="7">
    <source>
        <dbReference type="Proteomes" id="UP000237718"/>
    </source>
</evidence>
<reference evidence="6 8" key="2">
    <citation type="submission" date="2023-10" db="EMBL/GenBank/DDBJ databases">
        <title>Eight complete genome sequences of bacteria isolated from laboratory stock of Giant Kelp gametophytes.</title>
        <authorList>
            <person name="Tolentino B."/>
            <person name="Nuzhdin S."/>
        </authorList>
    </citation>
    <scope>NUCLEOTIDE SEQUENCE [LARGE SCALE GENOMIC DNA]</scope>
    <source>
        <strain evidence="6 8">LC.270.F.C4</strain>
    </source>
</reference>
<dbReference type="Gene3D" id="3.30.70.920">
    <property type="match status" value="1"/>
</dbReference>
<dbReference type="Pfam" id="PF13404">
    <property type="entry name" value="HTH_AsnC-type"/>
    <property type="match status" value="1"/>
</dbReference>
<organism evidence="5 7">
    <name type="scientific">Tritonibacter scottomollicae</name>
    <name type="common">Epibacterium scottomollicae</name>
    <dbReference type="NCBI Taxonomy" id="483013"/>
    <lineage>
        <taxon>Bacteria</taxon>
        <taxon>Pseudomonadati</taxon>
        <taxon>Pseudomonadota</taxon>
        <taxon>Alphaproteobacteria</taxon>
        <taxon>Rhodobacterales</taxon>
        <taxon>Paracoccaceae</taxon>
        <taxon>Tritonibacter</taxon>
    </lineage>
</organism>
<feature type="domain" description="HTH asnC-type" evidence="4">
    <location>
        <begin position="18"/>
        <end position="79"/>
    </location>
</feature>
<evidence type="ECO:0000313" key="6">
    <source>
        <dbReference type="EMBL" id="WOI33931.1"/>
    </source>
</evidence>
<evidence type="ECO:0000256" key="2">
    <source>
        <dbReference type="ARBA" id="ARBA00023125"/>
    </source>
</evidence>
<keyword evidence="1" id="KW-0805">Transcription regulation</keyword>
<dbReference type="PROSITE" id="PS00519">
    <property type="entry name" value="HTH_ASNC_1"/>
    <property type="match status" value="1"/>
</dbReference>
<evidence type="ECO:0000256" key="3">
    <source>
        <dbReference type="ARBA" id="ARBA00023163"/>
    </source>
</evidence>
<evidence type="ECO:0000313" key="5">
    <source>
        <dbReference type="EMBL" id="PRZ46429.1"/>
    </source>
</evidence>
<evidence type="ECO:0000313" key="8">
    <source>
        <dbReference type="Proteomes" id="UP001302666"/>
    </source>
</evidence>
<dbReference type="InterPro" id="IPR036390">
    <property type="entry name" value="WH_DNA-bd_sf"/>
</dbReference>
<evidence type="ECO:0000259" key="4">
    <source>
        <dbReference type="PROSITE" id="PS50956"/>
    </source>
</evidence>
<gene>
    <name evidence="5" type="ORF">CLV89_110100</name>
    <name evidence="6" type="ORF">R1T40_04085</name>
</gene>
<reference evidence="5 7" key="1">
    <citation type="submission" date="2018-03" db="EMBL/GenBank/DDBJ databases">
        <title>Genomic Encyclopedia of Archaeal and Bacterial Type Strains, Phase II (KMG-II): from individual species to whole genera.</title>
        <authorList>
            <person name="Goeker M."/>
        </authorList>
    </citation>
    <scope>NUCLEOTIDE SEQUENCE [LARGE SCALE GENOMIC DNA]</scope>
    <source>
        <strain evidence="5 7">DSM 25328</strain>
    </source>
</reference>
<dbReference type="InterPro" id="IPR019887">
    <property type="entry name" value="Tscrpt_reg_AsnC/Lrp_C"/>
</dbReference>
<dbReference type="InterPro" id="IPR000485">
    <property type="entry name" value="AsnC-type_HTH_dom"/>
</dbReference>
<dbReference type="AlphaFoldDB" id="A0A2T1ACU8"/>
<dbReference type="PROSITE" id="PS50956">
    <property type="entry name" value="HTH_ASNC_2"/>
    <property type="match status" value="1"/>
</dbReference>
<dbReference type="EMBL" id="CP136704">
    <property type="protein sequence ID" value="WOI33931.1"/>
    <property type="molecule type" value="Genomic_DNA"/>
</dbReference>
<dbReference type="Proteomes" id="UP000237718">
    <property type="component" value="Unassembled WGS sequence"/>
</dbReference>
<dbReference type="Pfam" id="PF01037">
    <property type="entry name" value="AsnC_trans_reg"/>
    <property type="match status" value="1"/>
</dbReference>
<dbReference type="RefSeq" id="WP_243395029.1">
    <property type="nucleotide sequence ID" value="NZ_CP136704.1"/>
</dbReference>
<dbReference type="SMART" id="SM00344">
    <property type="entry name" value="HTH_ASNC"/>
    <property type="match status" value="1"/>
</dbReference>
<dbReference type="InterPro" id="IPR019885">
    <property type="entry name" value="Tscrpt_reg_HTH_AsnC-type_CS"/>
</dbReference>
<dbReference type="Proteomes" id="UP001302666">
    <property type="component" value="Chromosome"/>
</dbReference>
<proteinExistence type="predicted"/>